<dbReference type="Gene3D" id="3.30.1600.10">
    <property type="entry name" value="SIR2/SIRT2 'Small Domain"/>
    <property type="match status" value="1"/>
</dbReference>
<evidence type="ECO:0000313" key="7">
    <source>
        <dbReference type="Proteomes" id="UP000292424"/>
    </source>
</evidence>
<keyword evidence="7" id="KW-1185">Reference proteome</keyword>
<comment type="caution">
    <text evidence="4">Lacks conserved residue(s) required for the propagation of feature annotation.</text>
</comment>
<dbReference type="InterPro" id="IPR027546">
    <property type="entry name" value="Sirtuin_class_III"/>
</dbReference>
<dbReference type="RefSeq" id="WP_131330446.1">
    <property type="nucleotide sequence ID" value="NZ_CP044016.1"/>
</dbReference>
<keyword evidence="3" id="KW-0520">NAD</keyword>
<dbReference type="AlphaFoldDB" id="A0A5P2G8F7"/>
<dbReference type="EC" id="2.3.1.286" evidence="1"/>
<accession>A0A5P2G8F7</accession>
<dbReference type="PROSITE" id="PS50305">
    <property type="entry name" value="SIRTUIN"/>
    <property type="match status" value="1"/>
</dbReference>
<dbReference type="KEGG" id="arac:E0W69_012810"/>
<dbReference type="Gene3D" id="3.40.50.1220">
    <property type="entry name" value="TPP-binding domain"/>
    <property type="match status" value="1"/>
</dbReference>
<dbReference type="GO" id="GO:0036054">
    <property type="term" value="F:protein-malonyllysine demalonylase activity"/>
    <property type="evidence" value="ECO:0007669"/>
    <property type="project" value="InterPro"/>
</dbReference>
<dbReference type="CDD" id="cd01412">
    <property type="entry name" value="SIRT5_Af1_CobB"/>
    <property type="match status" value="1"/>
</dbReference>
<protein>
    <recommendedName>
        <fullName evidence="1">protein acetyllysine N-acetyltransferase</fullName>
        <ecNumber evidence="1">2.3.1.286</ecNumber>
    </recommendedName>
</protein>
<dbReference type="InterPro" id="IPR050134">
    <property type="entry name" value="NAD-dep_sirtuin_deacylases"/>
</dbReference>
<evidence type="ECO:0000256" key="1">
    <source>
        <dbReference type="ARBA" id="ARBA00012928"/>
    </source>
</evidence>
<dbReference type="SUPFAM" id="SSF52467">
    <property type="entry name" value="DHS-like NAD/FAD-binding domain"/>
    <property type="match status" value="1"/>
</dbReference>
<proteinExistence type="predicted"/>
<reference evidence="6 7" key="1">
    <citation type="submission" date="2019-09" db="EMBL/GenBank/DDBJ databases">
        <title>Complete genome sequence of Arachidicoccus sp. B3-10 isolated from apple orchard soil.</title>
        <authorList>
            <person name="Kim H.S."/>
            <person name="Han K.-I."/>
            <person name="Suh M.K."/>
            <person name="Lee K.C."/>
            <person name="Eom M.K."/>
            <person name="Kim J.-S."/>
            <person name="Kang S.W."/>
            <person name="Sin Y."/>
            <person name="Lee J.-S."/>
        </authorList>
    </citation>
    <scope>NUCLEOTIDE SEQUENCE [LARGE SCALE GENOMIC DNA]</scope>
    <source>
        <strain evidence="6 7">B3-10</strain>
    </source>
</reference>
<dbReference type="Pfam" id="PF02146">
    <property type="entry name" value="SIR2"/>
    <property type="match status" value="1"/>
</dbReference>
<sequence>MKTKIVVLTEAGVSAESGIATFRDSNGLWENHSVEAVASPAGWKRNSALVLEFYNQRRRQLKMVEPNAAHIYLAKLEEKYVVTIITQNVDNLHERAGSSHIIHLHGSLTEVKSEKNDALIYPWTKDVKLGDLAEDGAQLRPNIVWFGEMVPKIEDAVREAKQADVFIVIGTSLQVYPAASLMEYAPIGCPVYVIDPHLELNDISENVHIIHDNATNGVLQLPL</sequence>
<evidence type="ECO:0000256" key="2">
    <source>
        <dbReference type="ARBA" id="ARBA00022679"/>
    </source>
</evidence>
<dbReference type="PANTHER" id="PTHR11085:SF4">
    <property type="entry name" value="NAD-DEPENDENT PROTEIN DEACYLASE"/>
    <property type="match status" value="1"/>
</dbReference>
<keyword evidence="2" id="KW-0808">Transferase</keyword>
<dbReference type="OrthoDB" id="9800582at2"/>
<dbReference type="InterPro" id="IPR029035">
    <property type="entry name" value="DHS-like_NAD/FAD-binding_dom"/>
</dbReference>
<evidence type="ECO:0000256" key="3">
    <source>
        <dbReference type="ARBA" id="ARBA00023027"/>
    </source>
</evidence>
<dbReference type="Proteomes" id="UP000292424">
    <property type="component" value="Chromosome"/>
</dbReference>
<dbReference type="GO" id="GO:0070403">
    <property type="term" value="F:NAD+ binding"/>
    <property type="evidence" value="ECO:0007669"/>
    <property type="project" value="InterPro"/>
</dbReference>
<dbReference type="GO" id="GO:0036055">
    <property type="term" value="F:protein-succinyllysine desuccinylase activity"/>
    <property type="evidence" value="ECO:0007669"/>
    <property type="project" value="InterPro"/>
</dbReference>
<evidence type="ECO:0000256" key="4">
    <source>
        <dbReference type="PROSITE-ProRule" id="PRU00236"/>
    </source>
</evidence>
<dbReference type="GO" id="GO:0017136">
    <property type="term" value="F:histone deacetylase activity, NAD-dependent"/>
    <property type="evidence" value="ECO:0007669"/>
    <property type="project" value="TreeGrafter"/>
</dbReference>
<evidence type="ECO:0000313" key="6">
    <source>
        <dbReference type="EMBL" id="QES89503.1"/>
    </source>
</evidence>
<gene>
    <name evidence="6" type="ORF">E0W69_012810</name>
</gene>
<dbReference type="PANTHER" id="PTHR11085">
    <property type="entry name" value="NAD-DEPENDENT PROTEIN DEACYLASE SIRTUIN-5, MITOCHONDRIAL-RELATED"/>
    <property type="match status" value="1"/>
</dbReference>
<dbReference type="InterPro" id="IPR003000">
    <property type="entry name" value="Sirtuin"/>
</dbReference>
<feature type="domain" description="Deacetylase sirtuin-type" evidence="5">
    <location>
        <begin position="1"/>
        <end position="223"/>
    </location>
</feature>
<evidence type="ECO:0000259" key="5">
    <source>
        <dbReference type="PROSITE" id="PS50305"/>
    </source>
</evidence>
<dbReference type="InterPro" id="IPR026590">
    <property type="entry name" value="Ssirtuin_cat_dom"/>
</dbReference>
<name>A0A5P2G8F7_9BACT</name>
<organism evidence="6 7">
    <name type="scientific">Rhizosphaericola mali</name>
    <dbReference type="NCBI Taxonomy" id="2545455"/>
    <lineage>
        <taxon>Bacteria</taxon>
        <taxon>Pseudomonadati</taxon>
        <taxon>Bacteroidota</taxon>
        <taxon>Chitinophagia</taxon>
        <taxon>Chitinophagales</taxon>
        <taxon>Chitinophagaceae</taxon>
        <taxon>Rhizosphaericola</taxon>
    </lineage>
</organism>
<dbReference type="InterPro" id="IPR026591">
    <property type="entry name" value="Sirtuin_cat_small_dom_sf"/>
</dbReference>
<dbReference type="EMBL" id="CP044016">
    <property type="protein sequence ID" value="QES89503.1"/>
    <property type="molecule type" value="Genomic_DNA"/>
</dbReference>